<comment type="caution">
    <text evidence="1">The sequence shown here is derived from an EMBL/GenBank/DDBJ whole genome shotgun (WGS) entry which is preliminary data.</text>
</comment>
<dbReference type="EMBL" id="JBEGCJ010000005">
    <property type="protein sequence ID" value="MEQ6918192.1"/>
    <property type="molecule type" value="Genomic_DNA"/>
</dbReference>
<name>A0ABV1NGK1_9GAMM</name>
<accession>A0ABV1NGK1</accession>
<evidence type="ECO:0000313" key="1">
    <source>
        <dbReference type="EMBL" id="MEQ6918192.1"/>
    </source>
</evidence>
<dbReference type="RefSeq" id="WP_349762466.1">
    <property type="nucleotide sequence ID" value="NZ_JBEGCJ010000005.1"/>
</dbReference>
<evidence type="ECO:0008006" key="3">
    <source>
        <dbReference type="Google" id="ProtNLM"/>
    </source>
</evidence>
<keyword evidence="2" id="KW-1185">Reference proteome</keyword>
<dbReference type="Proteomes" id="UP001442468">
    <property type="component" value="Unassembled WGS sequence"/>
</dbReference>
<organism evidence="1 2">
    <name type="scientific">Halomonas aquatica</name>
    <dbReference type="NCBI Taxonomy" id="3151123"/>
    <lineage>
        <taxon>Bacteria</taxon>
        <taxon>Pseudomonadati</taxon>
        <taxon>Pseudomonadota</taxon>
        <taxon>Gammaproteobacteria</taxon>
        <taxon>Oceanospirillales</taxon>
        <taxon>Halomonadaceae</taxon>
        <taxon>Halomonas</taxon>
    </lineage>
</organism>
<gene>
    <name evidence="1" type="ORF">ABE960_11735</name>
</gene>
<evidence type="ECO:0000313" key="2">
    <source>
        <dbReference type="Proteomes" id="UP001442468"/>
    </source>
</evidence>
<protein>
    <recommendedName>
        <fullName evidence="3">Flavin reductase like domain-containing protein</fullName>
    </recommendedName>
</protein>
<reference evidence="1 2" key="1">
    <citation type="submission" date="2024-05" db="EMBL/GenBank/DDBJ databases">
        <title>Halomonas sp. SSM6 16S ribosomal RNA gene Genome sequencing and assembly.</title>
        <authorList>
            <person name="Yook S."/>
        </authorList>
    </citation>
    <scope>NUCLEOTIDE SEQUENCE [LARGE SCALE GENOMIC DNA]</scope>
    <source>
        <strain evidence="1 2">SSM6</strain>
    </source>
</reference>
<proteinExistence type="predicted"/>
<sequence>MTQAPDLPPAVADHRAEMECTLPAAPFIGALIVDSERHGGVVADCLLPRAKMTLTVVTSR</sequence>